<accession>V6U7K8</accession>
<dbReference type="Pfam" id="PF12796">
    <property type="entry name" value="Ank_2"/>
    <property type="match status" value="1"/>
</dbReference>
<reference evidence="3 4" key="2">
    <citation type="journal article" date="2013" name="Genome Biol. Evol.">
        <title>Genome sequencing of Giardia lamblia genotypes A2 and B isolates (DH and GS) and comparative analysis with the genomes of genotypes A1 and E (WB and Pig).</title>
        <authorList>
            <person name="Adam R.D."/>
            <person name="Dahlstrom E.W."/>
            <person name="Martens C.A."/>
            <person name="Bruno D.P."/>
            <person name="Barbian K.D."/>
            <person name="Ricklefs S.M."/>
            <person name="Hernandez M.M."/>
            <person name="Narla N.P."/>
            <person name="Patel R.B."/>
            <person name="Porcella S.F."/>
            <person name="Nash T.E."/>
        </authorList>
    </citation>
    <scope>NUCLEOTIDE SEQUENCE [LARGE SCALE GENOMIC DNA]</scope>
    <source>
        <strain evidence="3 4">GS</strain>
    </source>
</reference>
<keyword evidence="1" id="KW-0040">ANK repeat</keyword>
<dbReference type="InterPro" id="IPR002110">
    <property type="entry name" value="Ankyrin_rpt"/>
</dbReference>
<feature type="region of interest" description="Disordered" evidence="2">
    <location>
        <begin position="322"/>
        <end position="348"/>
    </location>
</feature>
<evidence type="ECO:0000313" key="3">
    <source>
        <dbReference type="EMBL" id="ESU45300.1"/>
    </source>
</evidence>
<dbReference type="OrthoDB" id="10251339at2759"/>
<gene>
    <name evidence="3" type="ORF">GSB_150300</name>
</gene>
<organism evidence="3 4">
    <name type="scientific">Giardia intestinalis</name>
    <name type="common">Giardia lamblia</name>
    <dbReference type="NCBI Taxonomy" id="5741"/>
    <lineage>
        <taxon>Eukaryota</taxon>
        <taxon>Metamonada</taxon>
        <taxon>Diplomonadida</taxon>
        <taxon>Hexamitidae</taxon>
        <taxon>Giardiinae</taxon>
        <taxon>Giardia</taxon>
    </lineage>
</organism>
<dbReference type="PANTHER" id="PTHR24120">
    <property type="entry name" value="GH07239P"/>
    <property type="match status" value="1"/>
</dbReference>
<reference evidence="4" key="1">
    <citation type="submission" date="2012-02" db="EMBL/GenBank/DDBJ databases">
        <title>Genome sequencing of Giardia lamblia Genotypes A2 and B isolates (DH and GS) and comparative analysis with the genomes of Genotypes A1 and E (WB and Pig).</title>
        <authorList>
            <person name="Adam R."/>
            <person name="Dahlstrom E."/>
            <person name="Martens C."/>
            <person name="Bruno D."/>
            <person name="Barbian K."/>
            <person name="Porcella S.F."/>
            <person name="Nash T."/>
        </authorList>
    </citation>
    <scope>NUCLEOTIDE SEQUENCE</scope>
    <source>
        <strain evidence="4">GS</strain>
    </source>
</reference>
<dbReference type="AlphaFoldDB" id="V6U7K8"/>
<dbReference type="InterPro" id="IPR036770">
    <property type="entry name" value="Ankyrin_rpt-contain_sf"/>
</dbReference>
<dbReference type="VEuPathDB" id="GiardiaDB:QR46_1637"/>
<dbReference type="VEuPathDB" id="GiardiaDB:DHA2_150728"/>
<evidence type="ECO:0000313" key="4">
    <source>
        <dbReference type="Proteomes" id="UP000018040"/>
    </source>
</evidence>
<evidence type="ECO:0000256" key="1">
    <source>
        <dbReference type="PROSITE-ProRule" id="PRU00023"/>
    </source>
</evidence>
<feature type="compositionally biased region" description="Polar residues" evidence="2">
    <location>
        <begin position="417"/>
        <end position="430"/>
    </location>
</feature>
<sequence length="1022" mass="114437">MPWRGTFILERKYLPMPTCGPTELKHVILHSSTAKSGQGVGLKSFLKQIKKPKDVYSFKCTPSNSFNLLQHVFTYKVSSKYEEELLLKCAQYLLKLDHFTLMTILRHKLSLKKREIIFVVPNYRGIYLSEHIFVASQNNLYLYEEELWAIFGQLLLFCTYLLSIDIQVAEIVCTHLSINNIYYVSSLPHMEDCRGCIKIDIMGMLLQESISLDSLLQDNTGEEPTAFMRDDIMKRLLEKVHTIMTTLTELQSTAQTPMGLPPSLMTPVQMNRVLSTVFNRRHQRSNTDIGCILSGNASDFFSSIDMSQANTYARAKQKQIPAAVAKARKDPHNAKTGNQKGEGDYEQSDKGEISFLSTTYPSFIAPNEGSFPEPVTSKGSARVDISITSFTKTADVVRPTIPKPASFKPEPQERPGSISNSSGTTTDTPSASFQMESMIGVGDLSMVDTEYNFSIQRNQPQVSHETHTDKYSQELQNAINMLKSVNSISEMYKVVPLAKVVDQLELLYADSDKVRQTSLRYAIITDNAQSVKRLVRKLPLNERSTSTEVSYCTNSYCTTEIMAATLLRNDSIIRTLVPYQSNLLIINKDPSKVNALSMAIQSYVSGDTISYIARHSRPIIEKYWDTIVIQACLTKTPEIITALVPFCPSTGTLYFTKVCMLLGSKQVAATIFSKERDIIEKDNATNIIREVLYDHEAILNRKHSPSSEIETTKDGYTRFIFAAAMGYLDLCKACVHEASVVTESNDSAYLRALQNEHWDVVRYLQTLKKSLPEQMSCLEPDFYADREKEITTLMSAAATHDIPRMRRFFSQAGNTDALKMTALMFACDKENVEGALMLLQKEAGARCSASVWFSGFEFNGASALMFAVANNNITLVKMLMNAEARLQDRNGRTALMAAAQFGHLSLIRLLAPAEAGICDSRGRYAVHYAAEYRQREASVLLAQAEGLCKDAGGFSVIDYYVRFKDFEIADILEYVIMTTKQPAPHTGIPYREQSSSDSVSLRMHLGSALTTISTTSLPKLVL</sequence>
<dbReference type="SUPFAM" id="SSF48403">
    <property type="entry name" value="Ankyrin repeat"/>
    <property type="match status" value="1"/>
</dbReference>
<name>V6U7K8_GIAIN</name>
<dbReference type="VEuPathDB" id="GiardiaDB:GL50581_4256"/>
<proteinExistence type="predicted"/>
<protein>
    <submittedName>
        <fullName evidence="3">Ankyrin repeat protein</fullName>
    </submittedName>
</protein>
<dbReference type="SMART" id="SM00248">
    <property type="entry name" value="ANK"/>
    <property type="match status" value="6"/>
</dbReference>
<dbReference type="PROSITE" id="PS50088">
    <property type="entry name" value="ANK_REPEAT"/>
    <property type="match status" value="1"/>
</dbReference>
<feature type="repeat" description="ANK" evidence="1">
    <location>
        <begin position="859"/>
        <end position="891"/>
    </location>
</feature>
<dbReference type="Gene3D" id="1.25.40.20">
    <property type="entry name" value="Ankyrin repeat-containing domain"/>
    <property type="match status" value="2"/>
</dbReference>
<dbReference type="Proteomes" id="UP000018040">
    <property type="component" value="Unassembled WGS sequence"/>
</dbReference>
<evidence type="ECO:0000256" key="2">
    <source>
        <dbReference type="SAM" id="MobiDB-lite"/>
    </source>
</evidence>
<dbReference type="EMBL" id="AHHH01000007">
    <property type="protein sequence ID" value="ESU45300.1"/>
    <property type="molecule type" value="Genomic_DNA"/>
</dbReference>
<feature type="region of interest" description="Disordered" evidence="2">
    <location>
        <begin position="398"/>
        <end position="430"/>
    </location>
</feature>
<dbReference type="PANTHER" id="PTHR24120:SF4">
    <property type="entry name" value="GH07239P"/>
    <property type="match status" value="1"/>
</dbReference>
<dbReference type="VEuPathDB" id="GiardiaDB:GL50803_0015476"/>
<comment type="caution">
    <text evidence="3">The sequence shown here is derived from an EMBL/GenBank/DDBJ whole genome shotgun (WGS) entry which is preliminary data.</text>
</comment>